<reference evidence="1 2" key="1">
    <citation type="submission" date="2016-08" db="EMBL/GenBank/DDBJ databases">
        <title>A Parts List for Fungal Cellulosomes Revealed by Comparative Genomics.</title>
        <authorList>
            <consortium name="DOE Joint Genome Institute"/>
            <person name="Haitjema C.H."/>
            <person name="Gilmore S.P."/>
            <person name="Henske J.K."/>
            <person name="Solomon K.V."/>
            <person name="De Groot R."/>
            <person name="Kuo A."/>
            <person name="Mondo S.J."/>
            <person name="Salamov A.A."/>
            <person name="Labutti K."/>
            <person name="Zhao Z."/>
            <person name="Chiniquy J."/>
            <person name="Barry K."/>
            <person name="Brewer H.M."/>
            <person name="Purvine S.O."/>
            <person name="Wright A.T."/>
            <person name="Boxma B."/>
            <person name="Van Alen T."/>
            <person name="Hackstein J.H."/>
            <person name="Baker S.E."/>
            <person name="Grigoriev I.V."/>
            <person name="O'Malley M.A."/>
        </authorList>
    </citation>
    <scope>NUCLEOTIDE SEQUENCE [LARGE SCALE GENOMIC DNA]</scope>
    <source>
        <strain evidence="1 2">G1</strain>
    </source>
</reference>
<dbReference type="EMBL" id="MCOG01000029">
    <property type="protein sequence ID" value="ORY74409.1"/>
    <property type="molecule type" value="Genomic_DNA"/>
</dbReference>
<organism evidence="1 2">
    <name type="scientific">Neocallimastix californiae</name>
    <dbReference type="NCBI Taxonomy" id="1754190"/>
    <lineage>
        <taxon>Eukaryota</taxon>
        <taxon>Fungi</taxon>
        <taxon>Fungi incertae sedis</taxon>
        <taxon>Chytridiomycota</taxon>
        <taxon>Chytridiomycota incertae sedis</taxon>
        <taxon>Neocallimastigomycetes</taxon>
        <taxon>Neocallimastigales</taxon>
        <taxon>Neocallimastigaceae</taxon>
        <taxon>Neocallimastix</taxon>
    </lineage>
</organism>
<protein>
    <submittedName>
        <fullName evidence="1">Uncharacterized protein</fullName>
    </submittedName>
</protein>
<name>A0A1Y2ES85_9FUNG</name>
<comment type="caution">
    <text evidence="1">The sequence shown here is derived from an EMBL/GenBank/DDBJ whole genome shotgun (WGS) entry which is preliminary data.</text>
</comment>
<accession>A0A1Y2ES85</accession>
<gene>
    <name evidence="1" type="ORF">LY90DRAFT_152477</name>
</gene>
<dbReference type="AlphaFoldDB" id="A0A1Y2ES85"/>
<dbReference type="Proteomes" id="UP000193920">
    <property type="component" value="Unassembled WGS sequence"/>
</dbReference>
<sequence>MFLLFISFLFFILLHNNDKKKKKKKKKLHNKVKVFLMISIKIIFIHYDKRKK</sequence>
<keyword evidence="2" id="KW-1185">Reference proteome</keyword>
<proteinExistence type="predicted"/>
<evidence type="ECO:0000313" key="2">
    <source>
        <dbReference type="Proteomes" id="UP000193920"/>
    </source>
</evidence>
<evidence type="ECO:0000313" key="1">
    <source>
        <dbReference type="EMBL" id="ORY74409.1"/>
    </source>
</evidence>